<feature type="region of interest" description="Disordered" evidence="1">
    <location>
        <begin position="420"/>
        <end position="441"/>
    </location>
</feature>
<feature type="compositionally biased region" description="Basic and acidic residues" evidence="1">
    <location>
        <begin position="425"/>
        <end position="441"/>
    </location>
</feature>
<reference evidence="2" key="1">
    <citation type="journal article" date="2020" name="Stud. Mycol.">
        <title>101 Dothideomycetes genomes: a test case for predicting lifestyles and emergence of pathogens.</title>
        <authorList>
            <person name="Haridas S."/>
            <person name="Albert R."/>
            <person name="Binder M."/>
            <person name="Bloem J."/>
            <person name="Labutti K."/>
            <person name="Salamov A."/>
            <person name="Andreopoulos B."/>
            <person name="Baker S."/>
            <person name="Barry K."/>
            <person name="Bills G."/>
            <person name="Bluhm B."/>
            <person name="Cannon C."/>
            <person name="Castanera R."/>
            <person name="Culley D."/>
            <person name="Daum C."/>
            <person name="Ezra D."/>
            <person name="Gonzalez J."/>
            <person name="Henrissat B."/>
            <person name="Kuo A."/>
            <person name="Liang C."/>
            <person name="Lipzen A."/>
            <person name="Lutzoni F."/>
            <person name="Magnuson J."/>
            <person name="Mondo S."/>
            <person name="Nolan M."/>
            <person name="Ohm R."/>
            <person name="Pangilinan J."/>
            <person name="Park H.-J."/>
            <person name="Ramirez L."/>
            <person name="Alfaro M."/>
            <person name="Sun H."/>
            <person name="Tritt A."/>
            <person name="Yoshinaga Y."/>
            <person name="Zwiers L.-H."/>
            <person name="Turgeon B."/>
            <person name="Goodwin S."/>
            <person name="Spatafora J."/>
            <person name="Crous P."/>
            <person name="Grigoriev I."/>
        </authorList>
    </citation>
    <scope>NUCLEOTIDE SEQUENCE</scope>
    <source>
        <strain evidence="2">CBS 121410</strain>
    </source>
</reference>
<dbReference type="Proteomes" id="UP000799776">
    <property type="component" value="Unassembled WGS sequence"/>
</dbReference>
<evidence type="ECO:0000313" key="3">
    <source>
        <dbReference type="Proteomes" id="UP000799776"/>
    </source>
</evidence>
<accession>A0A9P4HTP2</accession>
<comment type="caution">
    <text evidence="2">The sequence shown here is derived from an EMBL/GenBank/DDBJ whole genome shotgun (WGS) entry which is preliminary data.</text>
</comment>
<dbReference type="EMBL" id="ML978725">
    <property type="protein sequence ID" value="KAF2086337.1"/>
    <property type="molecule type" value="Genomic_DNA"/>
</dbReference>
<dbReference type="AlphaFoldDB" id="A0A9P4HTP2"/>
<organism evidence="2 3">
    <name type="scientific">Saccharata proteae CBS 121410</name>
    <dbReference type="NCBI Taxonomy" id="1314787"/>
    <lineage>
        <taxon>Eukaryota</taxon>
        <taxon>Fungi</taxon>
        <taxon>Dikarya</taxon>
        <taxon>Ascomycota</taxon>
        <taxon>Pezizomycotina</taxon>
        <taxon>Dothideomycetes</taxon>
        <taxon>Dothideomycetes incertae sedis</taxon>
        <taxon>Botryosphaeriales</taxon>
        <taxon>Saccharataceae</taxon>
        <taxon>Saccharata</taxon>
    </lineage>
</organism>
<protein>
    <submittedName>
        <fullName evidence="2">Uncharacterized protein</fullName>
    </submittedName>
</protein>
<proteinExistence type="predicted"/>
<keyword evidence="3" id="KW-1185">Reference proteome</keyword>
<sequence>MAAGQETEFSDLKQMLNKLCLEGGQEFERSESRPVTDFPDIVDSPKWDNEITMLPIYLEDSNSNPGPVKLVFMEHSGIDRTLLDKQHEDPRLDITDKIRQSLDLNGEDRDSWIKSELSPMLAGVASGIGLPGAAAEGSRLRYQQLVTDVVRYNSIGAASKETRPVEQLPEIEDKQVRLKLMANWEQRGQTATGQELLKWERLVAALEQVEPGKFPERDLAEDIRQCEKNIRRLNQQLWTQCSDKTLKETKAEMREQEEKPFQELIQLQALYETDLAILSSWSDSNGHLLQNAIHNQETVAITAEHQMTDLMAEIEVLDSHIEASTNSMRKVQTRARRLAARDVCDPEERKEEVKRRLEHPEALDFMLRSSNDVDFTRVISGFLVQHATAVASGLEDISGAAKHAYFSTRRALVDIGLRSGAEGIETEKQEDKVPSGHDGGS</sequence>
<evidence type="ECO:0000256" key="1">
    <source>
        <dbReference type="SAM" id="MobiDB-lite"/>
    </source>
</evidence>
<dbReference type="OrthoDB" id="3800294at2759"/>
<evidence type="ECO:0000313" key="2">
    <source>
        <dbReference type="EMBL" id="KAF2086337.1"/>
    </source>
</evidence>
<gene>
    <name evidence="2" type="ORF">K490DRAFT_66889</name>
</gene>
<name>A0A9P4HTP2_9PEZI</name>